<evidence type="ECO:0000313" key="3">
    <source>
        <dbReference type="Proteomes" id="UP000663846"/>
    </source>
</evidence>
<evidence type="ECO:0000313" key="2">
    <source>
        <dbReference type="EMBL" id="CAE6359759.1"/>
    </source>
</evidence>
<organism evidence="2 3">
    <name type="scientific">Rhizoctonia solani</name>
    <dbReference type="NCBI Taxonomy" id="456999"/>
    <lineage>
        <taxon>Eukaryota</taxon>
        <taxon>Fungi</taxon>
        <taxon>Dikarya</taxon>
        <taxon>Basidiomycota</taxon>
        <taxon>Agaricomycotina</taxon>
        <taxon>Agaricomycetes</taxon>
        <taxon>Cantharellales</taxon>
        <taxon>Ceratobasidiaceae</taxon>
        <taxon>Rhizoctonia</taxon>
    </lineage>
</organism>
<feature type="region of interest" description="Disordered" evidence="1">
    <location>
        <begin position="277"/>
        <end position="335"/>
    </location>
</feature>
<dbReference type="Proteomes" id="UP000663846">
    <property type="component" value="Unassembled WGS sequence"/>
</dbReference>
<name>A0A8H2WBM5_9AGAM</name>
<dbReference type="AlphaFoldDB" id="A0A8H2WBM5"/>
<dbReference type="PANTHER" id="PTHR33488:SF2">
    <property type="entry name" value="EARLY ENDOSOME ANTIGEN 1-LIKE"/>
    <property type="match status" value="1"/>
</dbReference>
<dbReference type="PANTHER" id="PTHR33488">
    <property type="entry name" value="ZGC:162509"/>
    <property type="match status" value="1"/>
</dbReference>
<sequence length="736" mass="81026">MTTTTHTPADFEKQVSQTFSTKKQLDDQVAGFMYKTNWADLLGPAPTVILILGRLLQLGTVVDFPLSMPEKPDHLKYPFFGASIAHLANSGTNAMTDSRSQMESINSSSNNIIESIKKVFRLLGTATGDDIPRFLPGLLNEVTSASAICLAEAQAMQKGWYSVLGLAQELQEVCRSTRGETETLRLQAEARIKYLEAQKKNEEENFKKAEEWVKTTKERLETSHTIVKEAIDKIPDAWTIGMMGLAQGLTNAAQTGLEAFINEQCFKSQMGDLAKEMSEAVGHKPNGSSGDKSGSGSASTKPESETESKPESTTDPESDPKPKPTSKPTRRSNDPGYAVAEAINAGFVQFKDLLNGDEGIKWDLVDDVDKNGLLAIRAVFQTHSEKAIGNRASELACDLMNEIKVTKPEPEIEKLVETVNHLADESRDFALEAKITVGSSGGSNLILNGGPTIHFSNSSSWAKIDAEAAQTRVQYAQSYLATNGQLHKEATDDFLDISRRMADFKGQLDRINVNKVNWDLVAQILNRAITFLGKLNQSLHKLVSYFNTIHFIVREAADSKVKYLTGAITAATASSVNGKTSELSHGAFKVTNFGKQLLYDQSLGAVKITRVVQRVSALYIKMYDLHIKHGVEMLDEMGGLTKDNKPEELSQAEKNISEWVTKSQKGMEELVMEESTEIEKHVLGRVEEIERAFSNLLPPVDQGIQKAITKAGEEFVKNETQEIKENSTSQLILDDI</sequence>
<feature type="compositionally biased region" description="Low complexity" evidence="1">
    <location>
        <begin position="287"/>
        <end position="301"/>
    </location>
</feature>
<dbReference type="EMBL" id="CAJMWS010000089">
    <property type="protein sequence ID" value="CAE6359759.1"/>
    <property type="molecule type" value="Genomic_DNA"/>
</dbReference>
<protein>
    <submittedName>
        <fullName evidence="2">Uncharacterized protein</fullName>
    </submittedName>
</protein>
<feature type="compositionally biased region" description="Basic and acidic residues" evidence="1">
    <location>
        <begin position="302"/>
        <end position="322"/>
    </location>
</feature>
<comment type="caution">
    <text evidence="2">The sequence shown here is derived from an EMBL/GenBank/DDBJ whole genome shotgun (WGS) entry which is preliminary data.</text>
</comment>
<gene>
    <name evidence="2" type="ORF">RDB_LOCUS17813</name>
</gene>
<reference evidence="2" key="1">
    <citation type="submission" date="2021-01" db="EMBL/GenBank/DDBJ databases">
        <authorList>
            <person name="Kaushik A."/>
        </authorList>
    </citation>
    <scope>NUCLEOTIDE SEQUENCE</scope>
    <source>
        <strain evidence="2">AG1-1C</strain>
    </source>
</reference>
<accession>A0A8H2WBM5</accession>
<evidence type="ECO:0000256" key="1">
    <source>
        <dbReference type="SAM" id="MobiDB-lite"/>
    </source>
</evidence>
<proteinExistence type="predicted"/>